<protein>
    <recommendedName>
        <fullName evidence="6">Transporter</fullName>
    </recommendedName>
</protein>
<feature type="transmembrane region" description="Helical" evidence="7">
    <location>
        <begin position="217"/>
        <end position="245"/>
    </location>
</feature>
<dbReference type="RefSeq" id="WP_249282415.1">
    <property type="nucleotide sequence ID" value="NZ_JACRST010000004.1"/>
</dbReference>
<dbReference type="EMBL" id="JACRST010000004">
    <property type="protein sequence ID" value="MBC8546266.1"/>
    <property type="molecule type" value="Genomic_DNA"/>
</dbReference>
<dbReference type="PANTHER" id="PTHR42948">
    <property type="entry name" value="TRANSPORTER"/>
    <property type="match status" value="1"/>
</dbReference>
<evidence type="ECO:0000256" key="6">
    <source>
        <dbReference type="RuleBase" id="RU003732"/>
    </source>
</evidence>
<evidence type="ECO:0000256" key="5">
    <source>
        <dbReference type="ARBA" id="ARBA00023136"/>
    </source>
</evidence>
<feature type="transmembrane region" description="Helical" evidence="7">
    <location>
        <begin position="12"/>
        <end position="34"/>
    </location>
</feature>
<keyword evidence="9" id="KW-1185">Reference proteome</keyword>
<sequence length="454" mass="48329">MSNKPKHHHRGQFTSSLGFILAAAGSAIGLGNLWKFPYIAGNSGGGYFLLFYIAFVLVLGIPITLAEMSLGRSTELSAVGAYRKINKNWTFVGGIGVLCAFVILSYYSVVGGWVLKYIAAYLTGGQFGGDYGAYFDSFVASPVEPVVWHLVFMAFCALVVVGGVAKGIEKASKIMLPALFVLIVVVAVRACTLPGAAEGLKFFFVPNAEPINTPSKFINVIVLAMGQVFFSLSLGMGITITYGSYLKKNDNMVKSTMLITGLDSLIAVLAGMAIIPAVFALSSRENLTAGPGLIFKTLPAVFDSMPLGGVFGLLFFILVFFAAATSAIALLEVVSAFLIDTLHWKRRTATVSMAAAMALIGVFASLSMGALSGFTIGGMNLFDAMGFLTDKILMPVSALLTCIFVGYVWGVDKAAEEVEQCGVAFRLRRAFAFCVRYLAPVLILVILVMGLVNQ</sequence>
<feature type="transmembrane region" description="Helical" evidence="7">
    <location>
        <begin position="257"/>
        <end position="281"/>
    </location>
</feature>
<dbReference type="GO" id="GO:0015293">
    <property type="term" value="F:symporter activity"/>
    <property type="evidence" value="ECO:0007669"/>
    <property type="project" value="UniProtKB-KW"/>
</dbReference>
<evidence type="ECO:0000256" key="4">
    <source>
        <dbReference type="ARBA" id="ARBA00022989"/>
    </source>
</evidence>
<gene>
    <name evidence="8" type="ORF">H8711_04855</name>
</gene>
<evidence type="ECO:0000256" key="1">
    <source>
        <dbReference type="ARBA" id="ARBA00004141"/>
    </source>
</evidence>
<keyword evidence="5 7" id="KW-0472">Membrane</keyword>
<accession>A0A926DY59</accession>
<comment type="subcellular location">
    <subcellularLocation>
        <location evidence="1">Membrane</location>
        <topology evidence="1">Multi-pass membrane protein</topology>
    </subcellularLocation>
</comment>
<dbReference type="CDD" id="cd10336">
    <property type="entry name" value="SLC6sbd_Tyt1-Like"/>
    <property type="match status" value="1"/>
</dbReference>
<keyword evidence="6" id="KW-0769">Symport</keyword>
<dbReference type="InterPro" id="IPR037272">
    <property type="entry name" value="SNS_sf"/>
</dbReference>
<evidence type="ECO:0000256" key="7">
    <source>
        <dbReference type="SAM" id="Phobius"/>
    </source>
</evidence>
<organism evidence="8 9">
    <name type="scientific">Ligaoa zhengdingensis</name>
    <dbReference type="NCBI Taxonomy" id="2763658"/>
    <lineage>
        <taxon>Bacteria</taxon>
        <taxon>Bacillati</taxon>
        <taxon>Bacillota</taxon>
        <taxon>Clostridia</taxon>
        <taxon>Eubacteriales</taxon>
        <taxon>Oscillospiraceae</taxon>
        <taxon>Ligaoa</taxon>
    </lineage>
</organism>
<name>A0A926DY59_9FIRM</name>
<dbReference type="PRINTS" id="PR00176">
    <property type="entry name" value="NANEUSMPORT"/>
</dbReference>
<keyword evidence="2 6" id="KW-0813">Transport</keyword>
<comment type="similarity">
    <text evidence="6">Belongs to the sodium:neurotransmitter symporter (SNF) (TC 2.A.22) family.</text>
</comment>
<reference evidence="8" key="1">
    <citation type="submission" date="2020-08" db="EMBL/GenBank/DDBJ databases">
        <title>Genome public.</title>
        <authorList>
            <person name="Liu C."/>
            <person name="Sun Q."/>
        </authorList>
    </citation>
    <scope>NUCLEOTIDE SEQUENCE</scope>
    <source>
        <strain evidence="8">NSJ-31</strain>
    </source>
</reference>
<dbReference type="InterPro" id="IPR000175">
    <property type="entry name" value="Na/ntran_symport"/>
</dbReference>
<feature type="transmembrane region" description="Helical" evidence="7">
    <location>
        <begin position="89"/>
        <end position="107"/>
    </location>
</feature>
<dbReference type="PROSITE" id="PS50267">
    <property type="entry name" value="NA_NEUROTRAN_SYMP_3"/>
    <property type="match status" value="1"/>
</dbReference>
<dbReference type="GO" id="GO:0016020">
    <property type="term" value="C:membrane"/>
    <property type="evidence" value="ECO:0007669"/>
    <property type="project" value="UniProtKB-SubCell"/>
</dbReference>
<feature type="transmembrane region" description="Helical" evidence="7">
    <location>
        <begin position="430"/>
        <end position="452"/>
    </location>
</feature>
<dbReference type="Pfam" id="PF00209">
    <property type="entry name" value="SNF"/>
    <property type="match status" value="2"/>
</dbReference>
<evidence type="ECO:0000256" key="3">
    <source>
        <dbReference type="ARBA" id="ARBA00022692"/>
    </source>
</evidence>
<evidence type="ECO:0000313" key="8">
    <source>
        <dbReference type="EMBL" id="MBC8546266.1"/>
    </source>
</evidence>
<dbReference type="Proteomes" id="UP000653127">
    <property type="component" value="Unassembled WGS sequence"/>
</dbReference>
<feature type="transmembrane region" description="Helical" evidence="7">
    <location>
        <begin position="392"/>
        <end position="409"/>
    </location>
</feature>
<proteinExistence type="inferred from homology"/>
<dbReference type="PROSITE" id="PS00610">
    <property type="entry name" value="NA_NEUROTRAN_SYMP_1"/>
    <property type="match status" value="1"/>
</dbReference>
<feature type="transmembrane region" description="Helical" evidence="7">
    <location>
        <begin position="146"/>
        <end position="164"/>
    </location>
</feature>
<keyword evidence="3 6" id="KW-0812">Transmembrane</keyword>
<dbReference type="PANTHER" id="PTHR42948:SF1">
    <property type="entry name" value="TRANSPORTER"/>
    <property type="match status" value="1"/>
</dbReference>
<feature type="transmembrane region" description="Helical" evidence="7">
    <location>
        <begin position="351"/>
        <end position="372"/>
    </location>
</feature>
<dbReference type="AlphaFoldDB" id="A0A926DY59"/>
<feature type="transmembrane region" description="Helical" evidence="7">
    <location>
        <begin position="46"/>
        <end position="68"/>
    </location>
</feature>
<evidence type="ECO:0000256" key="2">
    <source>
        <dbReference type="ARBA" id="ARBA00022448"/>
    </source>
</evidence>
<dbReference type="NCBIfam" id="NF037979">
    <property type="entry name" value="Na_transp"/>
    <property type="match status" value="1"/>
</dbReference>
<dbReference type="InterPro" id="IPR047218">
    <property type="entry name" value="YocR/YhdH-like"/>
</dbReference>
<evidence type="ECO:0000313" key="9">
    <source>
        <dbReference type="Proteomes" id="UP000653127"/>
    </source>
</evidence>
<feature type="transmembrane region" description="Helical" evidence="7">
    <location>
        <begin position="313"/>
        <end position="339"/>
    </location>
</feature>
<feature type="transmembrane region" description="Helical" evidence="7">
    <location>
        <begin position="176"/>
        <end position="197"/>
    </location>
</feature>
<keyword evidence="4 7" id="KW-1133">Transmembrane helix</keyword>
<comment type="caution">
    <text evidence="8">The sequence shown here is derived from an EMBL/GenBank/DDBJ whole genome shotgun (WGS) entry which is preliminary data.</text>
</comment>
<dbReference type="SUPFAM" id="SSF161070">
    <property type="entry name" value="SNF-like"/>
    <property type="match status" value="1"/>
</dbReference>